<comment type="caution">
    <text evidence="2">The sequence shown here is derived from an EMBL/GenBank/DDBJ whole genome shotgun (WGS) entry which is preliminary data.</text>
</comment>
<dbReference type="InterPro" id="IPR011625">
    <property type="entry name" value="A2M_N_BRD"/>
</dbReference>
<protein>
    <recommendedName>
        <fullName evidence="1">Alpha-2-macroglobulin bait region domain-containing protein</fullName>
    </recommendedName>
</protein>
<name>A0AAD9K1M7_RIDPI</name>
<evidence type="ECO:0000313" key="3">
    <source>
        <dbReference type="Proteomes" id="UP001209878"/>
    </source>
</evidence>
<sequence length="65" mass="7376">MLILSKYIHLEKASRENTVDITFNSSIAQKLSPSARVVVWYLTENNEVITDSLDFNVEGVFSNEV</sequence>
<evidence type="ECO:0000259" key="1">
    <source>
        <dbReference type="Pfam" id="PF07703"/>
    </source>
</evidence>
<accession>A0AAD9K1M7</accession>
<organism evidence="2 3">
    <name type="scientific">Ridgeia piscesae</name>
    <name type="common">Tubeworm</name>
    <dbReference type="NCBI Taxonomy" id="27915"/>
    <lineage>
        <taxon>Eukaryota</taxon>
        <taxon>Metazoa</taxon>
        <taxon>Spiralia</taxon>
        <taxon>Lophotrochozoa</taxon>
        <taxon>Annelida</taxon>
        <taxon>Polychaeta</taxon>
        <taxon>Sedentaria</taxon>
        <taxon>Canalipalpata</taxon>
        <taxon>Sabellida</taxon>
        <taxon>Siboglinidae</taxon>
        <taxon>Ridgeia</taxon>
    </lineage>
</organism>
<dbReference type="EMBL" id="JAODUO010001472">
    <property type="protein sequence ID" value="KAK2163264.1"/>
    <property type="molecule type" value="Genomic_DNA"/>
</dbReference>
<dbReference type="Gene3D" id="2.60.40.1930">
    <property type="match status" value="1"/>
</dbReference>
<reference evidence="2" key="1">
    <citation type="journal article" date="2023" name="Mol. Biol. Evol.">
        <title>Third-Generation Sequencing Reveals the Adaptive Role of the Epigenome in Three Deep-Sea Polychaetes.</title>
        <authorList>
            <person name="Perez M."/>
            <person name="Aroh O."/>
            <person name="Sun Y."/>
            <person name="Lan Y."/>
            <person name="Juniper S.K."/>
            <person name="Young C.R."/>
            <person name="Angers B."/>
            <person name="Qian P.Y."/>
        </authorList>
    </citation>
    <scope>NUCLEOTIDE SEQUENCE</scope>
    <source>
        <strain evidence="2">R07B-5</strain>
    </source>
</reference>
<feature type="domain" description="Alpha-2-macroglobulin bait region" evidence="1">
    <location>
        <begin position="2"/>
        <end position="65"/>
    </location>
</feature>
<dbReference type="Proteomes" id="UP001209878">
    <property type="component" value="Unassembled WGS sequence"/>
</dbReference>
<dbReference type="AlphaFoldDB" id="A0AAD9K1M7"/>
<gene>
    <name evidence="2" type="ORF">NP493_1472g00014</name>
</gene>
<keyword evidence="3" id="KW-1185">Reference proteome</keyword>
<evidence type="ECO:0000313" key="2">
    <source>
        <dbReference type="EMBL" id="KAK2163264.1"/>
    </source>
</evidence>
<proteinExistence type="predicted"/>
<dbReference type="Pfam" id="PF07703">
    <property type="entry name" value="A2M_BRD"/>
    <property type="match status" value="1"/>
</dbReference>